<keyword evidence="2" id="KW-1185">Reference proteome</keyword>
<evidence type="ECO:0000313" key="2">
    <source>
        <dbReference type="Proteomes" id="UP001162483"/>
    </source>
</evidence>
<name>A0ABN9AHP4_9NEOB</name>
<proteinExistence type="predicted"/>
<organism evidence="1 2">
    <name type="scientific">Staurois parvus</name>
    <dbReference type="NCBI Taxonomy" id="386267"/>
    <lineage>
        <taxon>Eukaryota</taxon>
        <taxon>Metazoa</taxon>
        <taxon>Chordata</taxon>
        <taxon>Craniata</taxon>
        <taxon>Vertebrata</taxon>
        <taxon>Euteleostomi</taxon>
        <taxon>Amphibia</taxon>
        <taxon>Batrachia</taxon>
        <taxon>Anura</taxon>
        <taxon>Neobatrachia</taxon>
        <taxon>Ranoidea</taxon>
        <taxon>Ranidae</taxon>
        <taxon>Staurois</taxon>
    </lineage>
</organism>
<gene>
    <name evidence="1" type="ORF">SPARVUS_LOCUS874231</name>
</gene>
<dbReference type="EMBL" id="CATNWA010000270">
    <property type="protein sequence ID" value="CAI9535541.1"/>
    <property type="molecule type" value="Genomic_DNA"/>
</dbReference>
<reference evidence="1" key="1">
    <citation type="submission" date="2023-05" db="EMBL/GenBank/DDBJ databases">
        <authorList>
            <person name="Stuckert A."/>
        </authorList>
    </citation>
    <scope>NUCLEOTIDE SEQUENCE</scope>
</reference>
<accession>A0ABN9AHP4</accession>
<dbReference type="Proteomes" id="UP001162483">
    <property type="component" value="Unassembled WGS sequence"/>
</dbReference>
<sequence length="115" mass="11982">MAPMRIWHQGHIDTARVSSISAQKCHPSVPSSVTCQCCPAVPPVSAAQQYHLSVPSSVVHQCHPSMMPSSAADQCRLSVPPVGAISQCCLSVPIIATSSVLPICDASSMPISAAY</sequence>
<protein>
    <submittedName>
        <fullName evidence="1">Uncharacterized protein</fullName>
    </submittedName>
</protein>
<evidence type="ECO:0000313" key="1">
    <source>
        <dbReference type="EMBL" id="CAI9535541.1"/>
    </source>
</evidence>
<comment type="caution">
    <text evidence="1">The sequence shown here is derived from an EMBL/GenBank/DDBJ whole genome shotgun (WGS) entry which is preliminary data.</text>
</comment>